<comment type="caution">
    <text evidence="2">The sequence shown here is derived from an EMBL/GenBank/DDBJ whole genome shotgun (WGS) entry which is preliminary data.</text>
</comment>
<organism evidence="2 3">
    <name type="scientific">Trichocladium antarcticum</name>
    <dbReference type="NCBI Taxonomy" id="1450529"/>
    <lineage>
        <taxon>Eukaryota</taxon>
        <taxon>Fungi</taxon>
        <taxon>Dikarya</taxon>
        <taxon>Ascomycota</taxon>
        <taxon>Pezizomycotina</taxon>
        <taxon>Sordariomycetes</taxon>
        <taxon>Sordariomycetidae</taxon>
        <taxon>Sordariales</taxon>
        <taxon>Chaetomiaceae</taxon>
        <taxon>Trichocladium</taxon>
    </lineage>
</organism>
<gene>
    <name evidence="2" type="ORF">BT67DRAFT_444708</name>
</gene>
<feature type="compositionally biased region" description="Basic residues" evidence="1">
    <location>
        <begin position="42"/>
        <end position="51"/>
    </location>
</feature>
<evidence type="ECO:0000313" key="3">
    <source>
        <dbReference type="Proteomes" id="UP001304895"/>
    </source>
</evidence>
<feature type="compositionally biased region" description="Basic and acidic residues" evidence="1">
    <location>
        <begin position="52"/>
        <end position="63"/>
    </location>
</feature>
<evidence type="ECO:0000313" key="2">
    <source>
        <dbReference type="EMBL" id="KAK4131471.1"/>
    </source>
</evidence>
<evidence type="ECO:0000256" key="1">
    <source>
        <dbReference type="SAM" id="MobiDB-lite"/>
    </source>
</evidence>
<accession>A0AAN6UF45</accession>
<feature type="region of interest" description="Disordered" evidence="1">
    <location>
        <begin position="30"/>
        <end position="63"/>
    </location>
</feature>
<reference evidence="2" key="2">
    <citation type="submission" date="2023-05" db="EMBL/GenBank/DDBJ databases">
        <authorList>
            <consortium name="Lawrence Berkeley National Laboratory"/>
            <person name="Steindorff A."/>
            <person name="Hensen N."/>
            <person name="Bonometti L."/>
            <person name="Westerberg I."/>
            <person name="Brannstrom I.O."/>
            <person name="Guillou S."/>
            <person name="Cros-Aarteil S."/>
            <person name="Calhoun S."/>
            <person name="Haridas S."/>
            <person name="Kuo A."/>
            <person name="Mondo S."/>
            <person name="Pangilinan J."/>
            <person name="Riley R."/>
            <person name="Labutti K."/>
            <person name="Andreopoulos B."/>
            <person name="Lipzen A."/>
            <person name="Chen C."/>
            <person name="Yanf M."/>
            <person name="Daum C."/>
            <person name="Ng V."/>
            <person name="Clum A."/>
            <person name="Ohm R."/>
            <person name="Martin F."/>
            <person name="Silar P."/>
            <person name="Natvig D."/>
            <person name="Lalanne C."/>
            <person name="Gautier V."/>
            <person name="Ament-Velasquez S.L."/>
            <person name="Kruys A."/>
            <person name="Hutchinson M.I."/>
            <person name="Powell A.J."/>
            <person name="Barry K."/>
            <person name="Miller A.N."/>
            <person name="Grigoriev I.V."/>
            <person name="Debuchy R."/>
            <person name="Gladieux P."/>
            <person name="Thoren M.H."/>
            <person name="Johannesson H."/>
        </authorList>
    </citation>
    <scope>NUCLEOTIDE SEQUENCE</scope>
    <source>
        <strain evidence="2">CBS 123565</strain>
    </source>
</reference>
<dbReference type="AlphaFoldDB" id="A0AAN6UF45"/>
<reference evidence="2" key="1">
    <citation type="journal article" date="2023" name="Mol. Phylogenet. Evol.">
        <title>Genome-scale phylogeny and comparative genomics of the fungal order Sordariales.</title>
        <authorList>
            <person name="Hensen N."/>
            <person name="Bonometti L."/>
            <person name="Westerberg I."/>
            <person name="Brannstrom I.O."/>
            <person name="Guillou S."/>
            <person name="Cros-Aarteil S."/>
            <person name="Calhoun S."/>
            <person name="Haridas S."/>
            <person name="Kuo A."/>
            <person name="Mondo S."/>
            <person name="Pangilinan J."/>
            <person name="Riley R."/>
            <person name="LaButti K."/>
            <person name="Andreopoulos B."/>
            <person name="Lipzen A."/>
            <person name="Chen C."/>
            <person name="Yan M."/>
            <person name="Daum C."/>
            <person name="Ng V."/>
            <person name="Clum A."/>
            <person name="Steindorff A."/>
            <person name="Ohm R.A."/>
            <person name="Martin F."/>
            <person name="Silar P."/>
            <person name="Natvig D.O."/>
            <person name="Lalanne C."/>
            <person name="Gautier V."/>
            <person name="Ament-Velasquez S.L."/>
            <person name="Kruys A."/>
            <person name="Hutchinson M.I."/>
            <person name="Powell A.J."/>
            <person name="Barry K."/>
            <person name="Miller A.N."/>
            <person name="Grigoriev I.V."/>
            <person name="Debuchy R."/>
            <person name="Gladieux P."/>
            <person name="Hiltunen Thoren M."/>
            <person name="Johannesson H."/>
        </authorList>
    </citation>
    <scope>NUCLEOTIDE SEQUENCE</scope>
    <source>
        <strain evidence="2">CBS 123565</strain>
    </source>
</reference>
<name>A0AAN6UF45_9PEZI</name>
<dbReference type="Proteomes" id="UP001304895">
    <property type="component" value="Unassembled WGS sequence"/>
</dbReference>
<proteinExistence type="predicted"/>
<sequence>MPIPQLGAAVILSLSEPAKPHFDSAATAIKKERKPAETASQRRSHRTNKVRLRPDRSCLRDHSNTPPYQAAIFEIPDVASWRRL</sequence>
<keyword evidence="3" id="KW-1185">Reference proteome</keyword>
<dbReference type="EMBL" id="MU853424">
    <property type="protein sequence ID" value="KAK4131471.1"/>
    <property type="molecule type" value="Genomic_DNA"/>
</dbReference>
<protein>
    <submittedName>
        <fullName evidence="2">Uncharacterized protein</fullName>
    </submittedName>
</protein>